<dbReference type="InterPro" id="IPR019832">
    <property type="entry name" value="Mn/Fe_SOD_C"/>
</dbReference>
<comment type="similarity">
    <text evidence="1 6">Belongs to the iron/manganese superoxide dismutase family.</text>
</comment>
<protein>
    <recommendedName>
        <fullName evidence="2 6">Superoxide dismutase</fullName>
        <ecNumber evidence="2 6">1.15.1.1</ecNumber>
    </recommendedName>
</protein>
<dbReference type="Pfam" id="PF02777">
    <property type="entry name" value="Sod_Fe_C"/>
    <property type="match status" value="1"/>
</dbReference>
<dbReference type="PROSITE" id="PS00088">
    <property type="entry name" value="SOD_MN"/>
    <property type="match status" value="1"/>
</dbReference>
<dbReference type="InterPro" id="IPR019831">
    <property type="entry name" value="Mn/Fe_SOD_N"/>
</dbReference>
<dbReference type="PANTHER" id="PTHR43595">
    <property type="entry name" value="37S RIBOSOMAL PROTEIN S26, MITOCHONDRIAL"/>
    <property type="match status" value="1"/>
</dbReference>
<comment type="caution">
    <text evidence="9">The sequence shown here is derived from an EMBL/GenBank/DDBJ whole genome shotgun (WGS) entry which is preliminary data.</text>
</comment>
<gene>
    <name evidence="9" type="ORF">COV31_00370</name>
</gene>
<dbReference type="PANTHER" id="PTHR43595:SF2">
    <property type="entry name" value="SMALL RIBOSOMAL SUBUNIT PROTEIN MS42"/>
    <property type="match status" value="1"/>
</dbReference>
<dbReference type="SUPFAM" id="SSF46609">
    <property type="entry name" value="Fe,Mn superoxide dismutase (SOD), N-terminal domain"/>
    <property type="match status" value="1"/>
</dbReference>
<dbReference type="GO" id="GO:0005737">
    <property type="term" value="C:cytoplasm"/>
    <property type="evidence" value="ECO:0007669"/>
    <property type="project" value="TreeGrafter"/>
</dbReference>
<dbReference type="FunFam" id="3.55.40.20:FF:000001">
    <property type="entry name" value="Superoxide dismutase"/>
    <property type="match status" value="1"/>
</dbReference>
<dbReference type="InterPro" id="IPR036324">
    <property type="entry name" value="Mn/Fe_SOD_N_sf"/>
</dbReference>
<feature type="binding site" evidence="5">
    <location>
        <position position="170"/>
    </location>
    <ligand>
        <name>Mn(2+)</name>
        <dbReference type="ChEBI" id="CHEBI:29035"/>
    </ligand>
</feature>
<dbReference type="EC" id="1.15.1.1" evidence="2 6"/>
<dbReference type="PIRSF" id="PIRSF000349">
    <property type="entry name" value="SODismutase"/>
    <property type="match status" value="1"/>
</dbReference>
<evidence type="ECO:0000313" key="10">
    <source>
        <dbReference type="Proteomes" id="UP000230232"/>
    </source>
</evidence>
<feature type="binding site" evidence="5">
    <location>
        <position position="84"/>
    </location>
    <ligand>
        <name>Mn(2+)</name>
        <dbReference type="ChEBI" id="CHEBI:29035"/>
    </ligand>
</feature>
<feature type="domain" description="Manganese/iron superoxide dismutase N-terminal" evidence="7">
    <location>
        <begin position="5"/>
        <end position="92"/>
    </location>
</feature>
<evidence type="ECO:0000256" key="5">
    <source>
        <dbReference type="PIRSR" id="PIRSR000349-1"/>
    </source>
</evidence>
<dbReference type="InterPro" id="IPR019833">
    <property type="entry name" value="Mn/Fe_SOD_BS"/>
</dbReference>
<dbReference type="Proteomes" id="UP000230232">
    <property type="component" value="Unassembled WGS sequence"/>
</dbReference>
<dbReference type="Gene3D" id="1.10.287.990">
    <property type="entry name" value="Fe,Mn superoxide dismutase (SOD) domain"/>
    <property type="match status" value="1"/>
</dbReference>
<evidence type="ECO:0000256" key="3">
    <source>
        <dbReference type="ARBA" id="ARBA00022723"/>
    </source>
</evidence>
<feature type="binding site" evidence="5">
    <location>
        <position position="166"/>
    </location>
    <ligand>
        <name>Mn(2+)</name>
        <dbReference type="ChEBI" id="CHEBI:29035"/>
    </ligand>
</feature>
<name>A0A2H0R4Z3_9BACT</name>
<evidence type="ECO:0000259" key="7">
    <source>
        <dbReference type="Pfam" id="PF00081"/>
    </source>
</evidence>
<evidence type="ECO:0000313" key="9">
    <source>
        <dbReference type="EMBL" id="PIR41550.1"/>
    </source>
</evidence>
<evidence type="ECO:0000259" key="8">
    <source>
        <dbReference type="Pfam" id="PF02777"/>
    </source>
</evidence>
<feature type="domain" description="Manganese/iron superoxide dismutase C-terminal" evidence="8">
    <location>
        <begin position="100"/>
        <end position="198"/>
    </location>
</feature>
<reference evidence="9 10" key="1">
    <citation type="submission" date="2017-09" db="EMBL/GenBank/DDBJ databases">
        <title>Depth-based differentiation of microbial function through sediment-hosted aquifers and enrichment of novel symbionts in the deep terrestrial subsurface.</title>
        <authorList>
            <person name="Probst A.J."/>
            <person name="Ladd B."/>
            <person name="Jarett J.K."/>
            <person name="Geller-Mcgrath D.E."/>
            <person name="Sieber C.M."/>
            <person name="Emerson J.B."/>
            <person name="Anantharaman K."/>
            <person name="Thomas B.C."/>
            <person name="Malmstrom R."/>
            <person name="Stieglmeier M."/>
            <person name="Klingl A."/>
            <person name="Woyke T."/>
            <person name="Ryan C.M."/>
            <person name="Banfield J.F."/>
        </authorList>
    </citation>
    <scope>NUCLEOTIDE SEQUENCE [LARGE SCALE GENOMIC DNA]</scope>
    <source>
        <strain evidence="9">CG10_big_fil_rev_8_21_14_0_10_46_23</strain>
    </source>
</reference>
<dbReference type="Pfam" id="PF00081">
    <property type="entry name" value="Sod_Fe_N"/>
    <property type="match status" value="1"/>
</dbReference>
<dbReference type="Gene3D" id="3.55.40.20">
    <property type="entry name" value="Iron/manganese superoxide dismutase, C-terminal domain"/>
    <property type="match status" value="1"/>
</dbReference>
<accession>A0A2H0R4Z3</accession>
<dbReference type="PRINTS" id="PR01703">
    <property type="entry name" value="MNSODISMTASE"/>
</dbReference>
<sequence>MKHPFELPELSYDYSALEPYIDAQTMEIHHCKHHQAYIDKLNMALEPYEDLQTQTLAELLKNLAGLPEDIRGAVQNHGGGHYNHALFWKIMSPTGGQVTEKFESALEKNFQSVEAFKETFTQAAMGQFGSGWAWLAKDGQGRLSVVSTPNQNNPISDGLVPILGLDVWEHAYYLNYQNRRADYIKAWWAVVDWTGAEENL</sequence>
<proteinExistence type="inferred from homology"/>
<dbReference type="AlphaFoldDB" id="A0A2H0R4Z3"/>
<evidence type="ECO:0000256" key="4">
    <source>
        <dbReference type="ARBA" id="ARBA00023002"/>
    </source>
</evidence>
<dbReference type="InterPro" id="IPR001189">
    <property type="entry name" value="Mn/Fe_SOD"/>
</dbReference>
<dbReference type="GO" id="GO:0046872">
    <property type="term" value="F:metal ion binding"/>
    <property type="evidence" value="ECO:0007669"/>
    <property type="project" value="UniProtKB-KW"/>
</dbReference>
<keyword evidence="4 6" id="KW-0560">Oxidoreductase</keyword>
<dbReference type="InterPro" id="IPR036314">
    <property type="entry name" value="SOD_C_sf"/>
</dbReference>
<dbReference type="SUPFAM" id="SSF54719">
    <property type="entry name" value="Fe,Mn superoxide dismutase (SOD), C-terminal domain"/>
    <property type="match status" value="1"/>
</dbReference>
<evidence type="ECO:0000256" key="1">
    <source>
        <dbReference type="ARBA" id="ARBA00008714"/>
    </source>
</evidence>
<evidence type="ECO:0000256" key="6">
    <source>
        <dbReference type="RuleBase" id="RU000414"/>
    </source>
</evidence>
<comment type="function">
    <text evidence="6">Destroys radicals which are normally produced within the cells and which are toxic to biological systems.</text>
</comment>
<dbReference type="GO" id="GO:0004784">
    <property type="term" value="F:superoxide dismutase activity"/>
    <property type="evidence" value="ECO:0007669"/>
    <property type="project" value="UniProtKB-EC"/>
</dbReference>
<organism evidence="9 10">
    <name type="scientific">Candidatus Yanofskybacteria bacterium CG10_big_fil_rev_8_21_14_0_10_46_23</name>
    <dbReference type="NCBI Taxonomy" id="1975098"/>
    <lineage>
        <taxon>Bacteria</taxon>
        <taxon>Candidatus Yanofskyibacteriota</taxon>
    </lineage>
</organism>
<feature type="binding site" evidence="5">
    <location>
        <position position="29"/>
    </location>
    <ligand>
        <name>Mn(2+)</name>
        <dbReference type="ChEBI" id="CHEBI:29035"/>
    </ligand>
</feature>
<dbReference type="FunFam" id="1.10.287.990:FF:000001">
    <property type="entry name" value="Superoxide dismutase"/>
    <property type="match status" value="1"/>
</dbReference>
<dbReference type="EMBL" id="PCXO01000004">
    <property type="protein sequence ID" value="PIR41550.1"/>
    <property type="molecule type" value="Genomic_DNA"/>
</dbReference>
<keyword evidence="3 5" id="KW-0479">Metal-binding</keyword>
<evidence type="ECO:0000256" key="2">
    <source>
        <dbReference type="ARBA" id="ARBA00012682"/>
    </source>
</evidence>
<comment type="catalytic activity">
    <reaction evidence="6">
        <text>2 superoxide + 2 H(+) = H2O2 + O2</text>
        <dbReference type="Rhea" id="RHEA:20696"/>
        <dbReference type="ChEBI" id="CHEBI:15378"/>
        <dbReference type="ChEBI" id="CHEBI:15379"/>
        <dbReference type="ChEBI" id="CHEBI:16240"/>
        <dbReference type="ChEBI" id="CHEBI:18421"/>
        <dbReference type="EC" id="1.15.1.1"/>
    </reaction>
</comment>